<organism evidence="2 3">
    <name type="scientific">Agrobacterium larrymoorei</name>
    <dbReference type="NCBI Taxonomy" id="160699"/>
    <lineage>
        <taxon>Bacteria</taxon>
        <taxon>Pseudomonadati</taxon>
        <taxon>Pseudomonadota</taxon>
        <taxon>Alphaproteobacteria</taxon>
        <taxon>Hyphomicrobiales</taxon>
        <taxon>Rhizobiaceae</taxon>
        <taxon>Rhizobium/Agrobacterium group</taxon>
        <taxon>Agrobacterium</taxon>
    </lineage>
</organism>
<proteinExistence type="predicted"/>
<feature type="region of interest" description="Disordered" evidence="1">
    <location>
        <begin position="41"/>
        <end position="88"/>
    </location>
</feature>
<evidence type="ECO:0000313" key="2">
    <source>
        <dbReference type="EMBL" id="MDR6101842.1"/>
    </source>
</evidence>
<evidence type="ECO:0000313" key="3">
    <source>
        <dbReference type="Proteomes" id="UP001255601"/>
    </source>
</evidence>
<comment type="caution">
    <text evidence="2">The sequence shown here is derived from an EMBL/GenBank/DDBJ whole genome shotgun (WGS) entry which is preliminary data.</text>
</comment>
<evidence type="ECO:0000256" key="1">
    <source>
        <dbReference type="SAM" id="MobiDB-lite"/>
    </source>
</evidence>
<gene>
    <name evidence="2" type="ORF">QE369_002039</name>
</gene>
<dbReference type="AlphaFoldDB" id="A0AAJ2BB85"/>
<name>A0AAJ2BB85_9HYPH</name>
<dbReference type="EMBL" id="JAVIZC010000002">
    <property type="protein sequence ID" value="MDR6101842.1"/>
    <property type="molecule type" value="Genomic_DNA"/>
</dbReference>
<protein>
    <submittedName>
        <fullName evidence="2">Uncharacterized protein</fullName>
    </submittedName>
</protein>
<accession>A0AAJ2BB85</accession>
<sequence>MLKMVGEHPLATLEKWHDYLDQSIRDGCFMDPEEQAQSSFFHDRRIRGNGPTDDQANALLSSVTDGPAQGGNEPAPSTAVSAGKGEREAMHERVAGIFDHDFSVSMQDWRQAAVNASLAHSQQIEIEWEVADRAAALSQDSRFKRDTIFEGEAFIVEVPRSEFLTDKQLDASFDREGDEAGSAAQQVEVPRNALEEWQKLELVWQEKKGDVQLVDG</sequence>
<reference evidence="2" key="1">
    <citation type="submission" date="2023-08" db="EMBL/GenBank/DDBJ databases">
        <title>Functional and genomic diversity of the sorghum phyllosphere microbiome.</title>
        <authorList>
            <person name="Shade A."/>
        </authorList>
    </citation>
    <scope>NUCLEOTIDE SEQUENCE</scope>
    <source>
        <strain evidence="2">SORGH_AS_0974</strain>
    </source>
</reference>
<dbReference type="Proteomes" id="UP001255601">
    <property type="component" value="Unassembled WGS sequence"/>
</dbReference>
<dbReference type="RefSeq" id="WP_309770750.1">
    <property type="nucleotide sequence ID" value="NZ_JAVIZC010000002.1"/>
</dbReference>
<feature type="compositionally biased region" description="Polar residues" evidence="1">
    <location>
        <begin position="52"/>
        <end position="64"/>
    </location>
</feature>